<dbReference type="RefSeq" id="WP_274261943.1">
    <property type="nucleotide sequence ID" value="NZ_CP117884.1"/>
</dbReference>
<accession>A0ABY7WX57</accession>
<keyword evidence="2" id="KW-1185">Reference proteome</keyword>
<evidence type="ECO:0000313" key="2">
    <source>
        <dbReference type="Proteomes" id="UP001220377"/>
    </source>
</evidence>
<name>A0ABY7WX57_9LACO</name>
<proteinExistence type="predicted"/>
<dbReference type="EMBL" id="CP117884">
    <property type="protein sequence ID" value="WDF83649.1"/>
    <property type="molecule type" value="Genomic_DNA"/>
</dbReference>
<evidence type="ECO:0000313" key="1">
    <source>
        <dbReference type="EMBL" id="WDF83649.1"/>
    </source>
</evidence>
<organism evidence="1 2">
    <name type="scientific">Lacticaseibacillus pabuli</name>
    <dbReference type="NCBI Taxonomy" id="3025672"/>
    <lineage>
        <taxon>Bacteria</taxon>
        <taxon>Bacillati</taxon>
        <taxon>Bacillota</taxon>
        <taxon>Bacilli</taxon>
        <taxon>Lactobacillales</taxon>
        <taxon>Lactobacillaceae</taxon>
        <taxon>Lacticaseibacillus</taxon>
    </lineage>
</organism>
<sequence length="46" mass="5128">MDSFVEYYPDIYSHDDLQTFADAGLISQKVVDARFAEVEAAKTAQA</sequence>
<gene>
    <name evidence="1" type="ORF">PQ472_05275</name>
</gene>
<dbReference type="Proteomes" id="UP001220377">
    <property type="component" value="Chromosome"/>
</dbReference>
<reference evidence="1 2" key="1">
    <citation type="submission" date="2023-02" db="EMBL/GenBank/DDBJ databases">
        <title>Genome sequence of Lacticaseibacillus sp. KACC 23028.</title>
        <authorList>
            <person name="Kim S."/>
            <person name="Heo J."/>
            <person name="Kwon S.-W."/>
        </authorList>
    </citation>
    <scope>NUCLEOTIDE SEQUENCE [LARGE SCALE GENOMIC DNA]</scope>
    <source>
        <strain evidence="1 2">KACC 23028</strain>
    </source>
</reference>
<evidence type="ECO:0008006" key="3">
    <source>
        <dbReference type="Google" id="ProtNLM"/>
    </source>
</evidence>
<protein>
    <recommendedName>
        <fullName evidence="3">XkdX-like protein</fullName>
    </recommendedName>
</protein>